<dbReference type="Gene3D" id="2.10.260.10">
    <property type="match status" value="1"/>
</dbReference>
<dbReference type="InterPro" id="IPR052975">
    <property type="entry name" value="Repressor-like_regulatory"/>
</dbReference>
<keyword evidence="3" id="KW-0238">DNA-binding</keyword>
<dbReference type="PANTHER" id="PTHR34860:SF7">
    <property type="entry name" value="TRANSCRIPTION REGULATOR, SPOVT_ABRB FAMILY"/>
    <property type="match status" value="1"/>
</dbReference>
<dbReference type="Pfam" id="PF04014">
    <property type="entry name" value="MazE_antitoxin"/>
    <property type="match status" value="1"/>
</dbReference>
<proteinExistence type="predicted"/>
<dbReference type="PANTHER" id="PTHR34860">
    <property type="entry name" value="REPRESSOR-LIKE PROTEIN SSO7C3"/>
    <property type="match status" value="1"/>
</dbReference>
<sequence>MSETESEKVVSVTSRGQATIPKEFREELGIDTPGRVKFIRTEEGDIVVRPIRSVTDLRGVLEGKTDEQGCSATERLQEERTADKASEEELRQRYAGDDEADERRTALRFPKRSSSTLNH</sequence>
<dbReference type="NCBIfam" id="TIGR01439">
    <property type="entry name" value="lp_hng_hel_AbrB"/>
    <property type="match status" value="1"/>
</dbReference>
<comment type="caution">
    <text evidence="3">The sequence shown here is derived from an EMBL/GenBank/DDBJ whole genome shotgun (WGS) entry which is preliminary data.</text>
</comment>
<dbReference type="SUPFAM" id="SSF89447">
    <property type="entry name" value="AbrB/MazE/MraZ-like"/>
    <property type="match status" value="1"/>
</dbReference>
<organism evidence="3 4">
    <name type="scientific">Halorubrum ezzemoulense DSM 17463</name>
    <dbReference type="NCBI Taxonomy" id="1121945"/>
    <lineage>
        <taxon>Archaea</taxon>
        <taxon>Methanobacteriati</taxon>
        <taxon>Methanobacteriota</taxon>
        <taxon>Stenosarchaea group</taxon>
        <taxon>Halobacteria</taxon>
        <taxon>Halobacteriales</taxon>
        <taxon>Haloferacaceae</taxon>
        <taxon>Halorubrum</taxon>
    </lineage>
</organism>
<gene>
    <name evidence="3" type="ORF">B9H04_02465</name>
</gene>
<evidence type="ECO:0000256" key="1">
    <source>
        <dbReference type="SAM" id="MobiDB-lite"/>
    </source>
</evidence>
<dbReference type="RefSeq" id="WP_049929739.1">
    <property type="nucleotide sequence ID" value="NZ_ATXS01000001.1"/>
</dbReference>
<name>A0A1X4HB28_HALEZ</name>
<dbReference type="EMBL" id="NEDJ01000004">
    <property type="protein sequence ID" value="OSP10605.1"/>
    <property type="molecule type" value="Genomic_DNA"/>
</dbReference>
<feature type="compositionally biased region" description="Basic and acidic residues" evidence="1">
    <location>
        <begin position="75"/>
        <end position="105"/>
    </location>
</feature>
<evidence type="ECO:0000313" key="3">
    <source>
        <dbReference type="EMBL" id="OSP10605.1"/>
    </source>
</evidence>
<dbReference type="Proteomes" id="UP000193587">
    <property type="component" value="Unassembled WGS sequence"/>
</dbReference>
<feature type="region of interest" description="Disordered" evidence="1">
    <location>
        <begin position="65"/>
        <end position="119"/>
    </location>
</feature>
<evidence type="ECO:0000259" key="2">
    <source>
        <dbReference type="PROSITE" id="PS51740"/>
    </source>
</evidence>
<dbReference type="SMART" id="SM00966">
    <property type="entry name" value="SpoVT_AbrB"/>
    <property type="match status" value="1"/>
</dbReference>
<dbReference type="InterPro" id="IPR007159">
    <property type="entry name" value="SpoVT-AbrB_dom"/>
</dbReference>
<accession>A0A1X4HB28</accession>
<dbReference type="InterPro" id="IPR037914">
    <property type="entry name" value="SpoVT-AbrB_sf"/>
</dbReference>
<dbReference type="GO" id="GO:0003677">
    <property type="term" value="F:DNA binding"/>
    <property type="evidence" value="ECO:0007669"/>
    <property type="project" value="UniProtKB-KW"/>
</dbReference>
<reference evidence="3 4" key="1">
    <citation type="submission" date="2017-04" db="EMBL/GenBank/DDBJ databases">
        <title>MLSA of the genus Halorubrum.</title>
        <authorList>
            <person name="De La Haba R."/>
            <person name="Sanchez-Porro C."/>
            <person name="Infante-Dominguez C."/>
            <person name="Ventosa A."/>
        </authorList>
    </citation>
    <scope>NUCLEOTIDE SEQUENCE [LARGE SCALE GENOMIC DNA]</scope>
    <source>
        <strain evidence="3 4">DSM 17463</strain>
    </source>
</reference>
<protein>
    <submittedName>
        <fullName evidence="3">AbrB/MazE/SpoVT family DNA-binding domain-containing protein</fullName>
    </submittedName>
</protein>
<dbReference type="PROSITE" id="PS51740">
    <property type="entry name" value="SPOVT_ABRB"/>
    <property type="match status" value="1"/>
</dbReference>
<feature type="domain" description="SpoVT-AbrB" evidence="2">
    <location>
        <begin position="7"/>
        <end position="53"/>
    </location>
</feature>
<evidence type="ECO:0000313" key="4">
    <source>
        <dbReference type="Proteomes" id="UP000193587"/>
    </source>
</evidence>
<dbReference type="AlphaFoldDB" id="A0A1X4HB28"/>